<dbReference type="AlphaFoldDB" id="A0A0K2UEA0"/>
<organism evidence="1">
    <name type="scientific">Lepeophtheirus salmonis</name>
    <name type="common">Salmon louse</name>
    <name type="synonym">Caligus salmonis</name>
    <dbReference type="NCBI Taxonomy" id="72036"/>
    <lineage>
        <taxon>Eukaryota</taxon>
        <taxon>Metazoa</taxon>
        <taxon>Ecdysozoa</taxon>
        <taxon>Arthropoda</taxon>
        <taxon>Crustacea</taxon>
        <taxon>Multicrustacea</taxon>
        <taxon>Hexanauplia</taxon>
        <taxon>Copepoda</taxon>
        <taxon>Siphonostomatoida</taxon>
        <taxon>Caligidae</taxon>
        <taxon>Lepeophtheirus</taxon>
    </lineage>
</organism>
<evidence type="ECO:0000313" key="1">
    <source>
        <dbReference type="EMBL" id="CDW36355.1"/>
    </source>
</evidence>
<dbReference type="EMBL" id="HACA01018994">
    <property type="protein sequence ID" value="CDW36355.1"/>
    <property type="molecule type" value="Transcribed_RNA"/>
</dbReference>
<protein>
    <submittedName>
        <fullName evidence="1">Uncharacterized protein</fullName>
    </submittedName>
</protein>
<reference evidence="1" key="1">
    <citation type="submission" date="2014-05" db="EMBL/GenBank/DDBJ databases">
        <authorList>
            <person name="Chronopoulou M."/>
        </authorList>
    </citation>
    <scope>NUCLEOTIDE SEQUENCE</scope>
    <source>
        <tissue evidence="1">Whole organism</tissue>
    </source>
</reference>
<sequence length="346" mass="41385">MLKRVLSVKSLWRTNQDFRRCFFFNTMNIKEEYEDKKGVRDYLKNDYLRKRLQEHFLNESSESTLNNVFMTEVSAYFKSVNSDEDIELANKILQASFRDDHYQQASKYSTEIINRYFVLCLLKNLPDHATNAWKCIETQDRVKGKNMVLRFRQLLFTSGRYRDLIDLTIDKEDLYNGVSRNKWRDYWFYMSSLYEIGDRKSFEEASEWYWKVWDPSLGSDEKKISSLAIHWLYSLLALKNKEYCPAFHASFGKRDSICYQILLTIFLDTYRIEDAVDFLKDEEQNIKVIGTDIIRRLTASVKVTNNEDLNNELIKVCRELDARVRLEDRYVHEQVYEAMKGAEKRI</sequence>
<name>A0A0K2UEA0_LEPSM</name>
<accession>A0A0K2UEA0</accession>
<proteinExistence type="predicted"/>